<proteinExistence type="predicted"/>
<dbReference type="EMBL" id="PPCN01000001">
    <property type="protein sequence ID" value="POF34539.1"/>
    <property type="molecule type" value="Genomic_DNA"/>
</dbReference>
<gene>
    <name evidence="1" type="ORF">CLV41_101995</name>
</gene>
<evidence type="ECO:0000313" key="2">
    <source>
        <dbReference type="Proteomes" id="UP000236959"/>
    </source>
</evidence>
<organism evidence="1 2">
    <name type="scientific">Roseibium marinum</name>
    <dbReference type="NCBI Taxonomy" id="281252"/>
    <lineage>
        <taxon>Bacteria</taxon>
        <taxon>Pseudomonadati</taxon>
        <taxon>Pseudomonadota</taxon>
        <taxon>Alphaproteobacteria</taxon>
        <taxon>Hyphomicrobiales</taxon>
        <taxon>Stappiaceae</taxon>
        <taxon>Roseibium</taxon>
    </lineage>
</organism>
<sequence>MRRHLQNIGLRYALRSLRILGAANKPDAVLLTEQRKRGSVALIWALDETAEHLSAGLSEKLAKLSGFETVVVVCPPRLFSALRSEGHFFETLPAPDDIRRSGVSSNWELYLRRRIARIRKNWGPDFEAVVGPDPEVYYETILNGPDDSALS</sequence>
<dbReference type="AlphaFoldDB" id="A0A2S3V4E6"/>
<name>A0A2S3V4E6_9HYPH</name>
<protein>
    <submittedName>
        <fullName evidence="1">Uncharacterized protein</fullName>
    </submittedName>
</protein>
<keyword evidence="2" id="KW-1185">Reference proteome</keyword>
<accession>A0A2S3V4E6</accession>
<dbReference type="Proteomes" id="UP000236959">
    <property type="component" value="Unassembled WGS sequence"/>
</dbReference>
<reference evidence="1 2" key="1">
    <citation type="submission" date="2018-01" db="EMBL/GenBank/DDBJ databases">
        <title>Genomic Encyclopedia of Archaeal and Bacterial Type Strains, Phase II (KMG-II): from individual species to whole genera.</title>
        <authorList>
            <person name="Goeker M."/>
        </authorList>
    </citation>
    <scope>NUCLEOTIDE SEQUENCE [LARGE SCALE GENOMIC DNA]</scope>
    <source>
        <strain evidence="1 2">DSM 17023</strain>
    </source>
</reference>
<comment type="caution">
    <text evidence="1">The sequence shown here is derived from an EMBL/GenBank/DDBJ whole genome shotgun (WGS) entry which is preliminary data.</text>
</comment>
<evidence type="ECO:0000313" key="1">
    <source>
        <dbReference type="EMBL" id="POF34539.1"/>
    </source>
</evidence>